<evidence type="ECO:0000256" key="1">
    <source>
        <dbReference type="SAM" id="MobiDB-lite"/>
    </source>
</evidence>
<dbReference type="PANTHER" id="PTHR33887:SF1">
    <property type="entry name" value="GENE 867-RELATED"/>
    <property type="match status" value="1"/>
</dbReference>
<keyword evidence="2" id="KW-1185">Reference proteome</keyword>
<dbReference type="RefSeq" id="XP_031426808.1">
    <property type="nucleotide sequence ID" value="XM_031570948.2"/>
</dbReference>
<dbReference type="InterPro" id="IPR039471">
    <property type="entry name" value="CXorf65-like"/>
</dbReference>
<gene>
    <name evidence="3" type="primary">LOC116221142</name>
</gene>
<dbReference type="OrthoDB" id="2109241at2759"/>
<protein>
    <submittedName>
        <fullName evidence="3">Uncharacterized protein CXorf65 homolog</fullName>
    </submittedName>
</protein>
<name>A0A6P8FEE0_CLUHA</name>
<proteinExistence type="predicted"/>
<feature type="compositionally biased region" description="Polar residues" evidence="1">
    <location>
        <begin position="152"/>
        <end position="163"/>
    </location>
</feature>
<dbReference type="PANTHER" id="PTHR33887">
    <property type="entry name" value="PB1 DOMAIN-CONTAINING PROTEIN"/>
    <property type="match status" value="1"/>
</dbReference>
<sequence length="174" mass="19749">MSVSAPNARTDDGRRVCVSRNTGDMFVTVLSREGRMDLFNLNCRIMNFIHSLKERCQVDPQDSVDLMDKYGELMHLNESEQSTEPACTLLRERQTYILMMVYGSSEGPEGLRYAPLLTDMGKSHPELADVVRKLSNPCKERDKKIGVPRRGLQTQTRNRPSSSVKKKVLTTPRS</sequence>
<evidence type="ECO:0000313" key="2">
    <source>
        <dbReference type="Proteomes" id="UP000515152"/>
    </source>
</evidence>
<evidence type="ECO:0000313" key="3">
    <source>
        <dbReference type="RefSeq" id="XP_031426808.1"/>
    </source>
</evidence>
<dbReference type="Proteomes" id="UP000515152">
    <property type="component" value="Chromosome 7"/>
</dbReference>
<organism evidence="2 3">
    <name type="scientific">Clupea harengus</name>
    <name type="common">Atlantic herring</name>
    <dbReference type="NCBI Taxonomy" id="7950"/>
    <lineage>
        <taxon>Eukaryota</taxon>
        <taxon>Metazoa</taxon>
        <taxon>Chordata</taxon>
        <taxon>Craniata</taxon>
        <taxon>Vertebrata</taxon>
        <taxon>Euteleostomi</taxon>
        <taxon>Actinopterygii</taxon>
        <taxon>Neopterygii</taxon>
        <taxon>Teleostei</taxon>
        <taxon>Clupei</taxon>
        <taxon>Clupeiformes</taxon>
        <taxon>Clupeoidei</taxon>
        <taxon>Clupeidae</taxon>
        <taxon>Clupea</taxon>
    </lineage>
</organism>
<accession>A0A6P8FEE0</accession>
<dbReference type="KEGG" id="char:116221142"/>
<dbReference type="Pfam" id="PF15874">
    <property type="entry name" value="Il2rg"/>
    <property type="match status" value="1"/>
</dbReference>
<dbReference type="AlphaFoldDB" id="A0A6P8FEE0"/>
<dbReference type="GeneID" id="116221142"/>
<reference evidence="3" key="1">
    <citation type="submission" date="2025-08" db="UniProtKB">
        <authorList>
            <consortium name="RefSeq"/>
        </authorList>
    </citation>
    <scope>IDENTIFICATION</scope>
</reference>
<feature type="region of interest" description="Disordered" evidence="1">
    <location>
        <begin position="138"/>
        <end position="174"/>
    </location>
</feature>